<proteinExistence type="inferred from homology"/>
<feature type="transmembrane region" description="Helical" evidence="6">
    <location>
        <begin position="182"/>
        <end position="204"/>
    </location>
</feature>
<feature type="domain" description="Cytochrome C biogenesis protein transmembrane" evidence="7">
    <location>
        <begin position="16"/>
        <end position="206"/>
    </location>
</feature>
<evidence type="ECO:0000256" key="5">
    <source>
        <dbReference type="ARBA" id="ARBA00023136"/>
    </source>
</evidence>
<dbReference type="OrthoDB" id="9803065at2"/>
<keyword evidence="3 6" id="KW-0812">Transmembrane</keyword>
<organism evidence="8 9">
    <name type="scientific">Brachybacterium muris UCD-AY4</name>
    <dbReference type="NCBI Taxonomy" id="1249481"/>
    <lineage>
        <taxon>Bacteria</taxon>
        <taxon>Bacillati</taxon>
        <taxon>Actinomycetota</taxon>
        <taxon>Actinomycetes</taxon>
        <taxon>Micrococcales</taxon>
        <taxon>Dermabacteraceae</taxon>
        <taxon>Brachybacterium</taxon>
    </lineage>
</organism>
<evidence type="ECO:0000256" key="6">
    <source>
        <dbReference type="SAM" id="Phobius"/>
    </source>
</evidence>
<dbReference type="GO" id="GO:0016020">
    <property type="term" value="C:membrane"/>
    <property type="evidence" value="ECO:0007669"/>
    <property type="project" value="UniProtKB-SubCell"/>
</dbReference>
<feature type="transmembrane region" description="Helical" evidence="6">
    <location>
        <begin position="104"/>
        <end position="124"/>
    </location>
</feature>
<dbReference type="Proteomes" id="UP000019754">
    <property type="component" value="Unassembled WGS sequence"/>
</dbReference>
<dbReference type="InterPro" id="IPR003834">
    <property type="entry name" value="Cyt_c_assmbl_TM_dom"/>
</dbReference>
<evidence type="ECO:0000313" key="9">
    <source>
        <dbReference type="Proteomes" id="UP000019754"/>
    </source>
</evidence>
<feature type="transmembrane region" description="Helical" evidence="6">
    <location>
        <begin position="216"/>
        <end position="237"/>
    </location>
</feature>
<feature type="transmembrane region" description="Helical" evidence="6">
    <location>
        <begin position="145"/>
        <end position="170"/>
    </location>
</feature>
<comment type="subcellular location">
    <subcellularLocation>
        <location evidence="1">Membrane</location>
        <topology evidence="1">Multi-pass membrane protein</topology>
    </subcellularLocation>
</comment>
<keyword evidence="4 6" id="KW-1133">Transmembrane helix</keyword>
<evidence type="ECO:0000256" key="4">
    <source>
        <dbReference type="ARBA" id="ARBA00022989"/>
    </source>
</evidence>
<evidence type="ECO:0000256" key="2">
    <source>
        <dbReference type="ARBA" id="ARBA00006143"/>
    </source>
</evidence>
<gene>
    <name evidence="8" type="ORF">D641_0114880</name>
</gene>
<dbReference type="PANTHER" id="PTHR31272:SF4">
    <property type="entry name" value="CYTOCHROME C-TYPE BIOGENESIS PROTEIN HI_1454-RELATED"/>
    <property type="match status" value="1"/>
</dbReference>
<protein>
    <submittedName>
        <fullName evidence="8">Cytochrome C biogenesis protein ResC</fullName>
    </submittedName>
</protein>
<dbReference type="STRING" id="1249481.D641_0114880"/>
<reference evidence="8 9" key="1">
    <citation type="journal article" date="2013" name="Genome Announc.">
        <title>Draft genome sequence of an Actinobacterium, Brachybacterium muris strain UCD-AY4.</title>
        <authorList>
            <person name="Lo J.R."/>
            <person name="Lang J.M."/>
            <person name="Darling A.E."/>
            <person name="Eisen J.A."/>
            <person name="Coil D.A."/>
        </authorList>
    </citation>
    <scope>NUCLEOTIDE SEQUENCE [LARGE SCALE GENOMIC DNA]</scope>
    <source>
        <strain evidence="8 9">UCD-AY4</strain>
    </source>
</reference>
<dbReference type="EMBL" id="AORC01000030">
    <property type="protein sequence ID" value="EYT47630.1"/>
    <property type="molecule type" value="Genomic_DNA"/>
</dbReference>
<keyword evidence="9" id="KW-1185">Reference proteome</keyword>
<feature type="transmembrane region" description="Helical" evidence="6">
    <location>
        <begin position="72"/>
        <end position="98"/>
    </location>
</feature>
<dbReference type="RefSeq" id="WP_017824296.1">
    <property type="nucleotide sequence ID" value="NZ_AORC01000030.1"/>
</dbReference>
<comment type="caution">
    <text evidence="8">The sequence shown here is derived from an EMBL/GenBank/DDBJ whole genome shotgun (WGS) entry which is preliminary data.</text>
</comment>
<evidence type="ECO:0000313" key="8">
    <source>
        <dbReference type="EMBL" id="EYT47630.1"/>
    </source>
</evidence>
<comment type="similarity">
    <text evidence="2">Belongs to the DsbD family.</text>
</comment>
<sequence length="255" mass="26414">MGELFATTVLSGPLAAALLLSMVAGLVAFLSPCVLPVVPGYLGYITGLTGGSAGPPRTGDPGERPWRLVTGAVLFVAGFTAVFLVIGGFVGALGSLVIQYTSAINRISGVLVILMGLVFVGIFPRLSGEKRIRKRPDAGLAGAPLLGITFGFSWTPCIGPTFAAVAALSLGEASASRGALLAFGYAIGLGIPFILFALVFRRALGISKMLSRHRRTLQIVGGSVLITIGLLLVSGVWEQWMALLQVQIGTFTTIV</sequence>
<dbReference type="AlphaFoldDB" id="A0A022KTB0"/>
<evidence type="ECO:0000259" key="7">
    <source>
        <dbReference type="Pfam" id="PF02683"/>
    </source>
</evidence>
<dbReference type="PANTHER" id="PTHR31272">
    <property type="entry name" value="CYTOCHROME C-TYPE BIOGENESIS PROTEIN HI_1454-RELATED"/>
    <property type="match status" value="1"/>
</dbReference>
<accession>A0A022KTB0</accession>
<name>A0A022KTB0_9MICO</name>
<evidence type="ECO:0000256" key="3">
    <source>
        <dbReference type="ARBA" id="ARBA00022692"/>
    </source>
</evidence>
<dbReference type="GO" id="GO:0017004">
    <property type="term" value="P:cytochrome complex assembly"/>
    <property type="evidence" value="ECO:0007669"/>
    <property type="project" value="InterPro"/>
</dbReference>
<feature type="transmembrane region" description="Helical" evidence="6">
    <location>
        <begin position="14"/>
        <end position="38"/>
    </location>
</feature>
<dbReference type="HOGENOM" id="CLU_053225_2_1_11"/>
<dbReference type="Pfam" id="PF02683">
    <property type="entry name" value="DsbD_TM"/>
    <property type="match status" value="1"/>
</dbReference>
<keyword evidence="5 6" id="KW-0472">Membrane</keyword>
<evidence type="ECO:0000256" key="1">
    <source>
        <dbReference type="ARBA" id="ARBA00004141"/>
    </source>
</evidence>
<dbReference type="InterPro" id="IPR051790">
    <property type="entry name" value="Cytochrome_c-biogenesis_DsbD"/>
</dbReference>